<evidence type="ECO:0000256" key="1">
    <source>
        <dbReference type="ARBA" id="ARBA00023122"/>
    </source>
</evidence>
<sequence length="237" mass="25851">MEDVELQYNVGNEDAHEHEFCRRKKGGCAIQLTPRQSEIVQLVQRSAPITGEQIAEQLGISRPTIRSDLSVLVMLGYLDAKPKVGYFPGNITAGAPSEPLNIRVQDVQSMPIIVRDTSTVHDAVVNLFLENVGSLIVADDEGMLLGVVSRKDLLKVTLGNAVAGTMPVSFVMTRTPLITVQPEDSIIEAAKKLDEHDIDTLPVVVQGGDASNDKWEVVGRISKTTILKVFLRQAKGR</sequence>
<dbReference type="RefSeq" id="WP_119795272.1">
    <property type="nucleotide sequence ID" value="NZ_QYZD01000020.1"/>
</dbReference>
<evidence type="ECO:0000259" key="3">
    <source>
        <dbReference type="PROSITE" id="PS51371"/>
    </source>
</evidence>
<dbReference type="Proteomes" id="UP000266177">
    <property type="component" value="Unassembled WGS sequence"/>
</dbReference>
<dbReference type="Pfam" id="PF00571">
    <property type="entry name" value="CBS"/>
    <property type="match status" value="2"/>
</dbReference>
<feature type="domain" description="CBS" evidence="3">
    <location>
        <begin position="107"/>
        <end position="164"/>
    </location>
</feature>
<feature type="domain" description="CBS" evidence="3">
    <location>
        <begin position="172"/>
        <end position="236"/>
    </location>
</feature>
<gene>
    <name evidence="4" type="ORF">DQX05_19600</name>
</gene>
<dbReference type="SUPFAM" id="SSF46785">
    <property type="entry name" value="Winged helix' DNA-binding domain"/>
    <property type="match status" value="1"/>
</dbReference>
<dbReference type="CDD" id="cd04617">
    <property type="entry name" value="CBS_pair_CcpN"/>
    <property type="match status" value="1"/>
</dbReference>
<dbReference type="PANTHER" id="PTHR43080">
    <property type="entry name" value="CBS DOMAIN-CONTAINING PROTEIN CBSX3, MITOCHONDRIAL"/>
    <property type="match status" value="1"/>
</dbReference>
<reference evidence="4 5" key="1">
    <citation type="submission" date="2018-09" db="EMBL/GenBank/DDBJ databases">
        <title>Paenibacillus SK2017-BO5.</title>
        <authorList>
            <person name="Piskunova J.V."/>
            <person name="Dubiley S.A."/>
            <person name="Severinov K.V."/>
        </authorList>
    </citation>
    <scope>NUCLEOTIDE SEQUENCE [LARGE SCALE GENOMIC DNA]</scope>
    <source>
        <strain evidence="4 5">BO5</strain>
    </source>
</reference>
<dbReference type="InterPro" id="IPR036390">
    <property type="entry name" value="WH_DNA-bd_sf"/>
</dbReference>
<dbReference type="PROSITE" id="PS51371">
    <property type="entry name" value="CBS"/>
    <property type="match status" value="2"/>
</dbReference>
<dbReference type="InterPro" id="IPR046342">
    <property type="entry name" value="CBS_dom_sf"/>
</dbReference>
<evidence type="ECO:0000256" key="2">
    <source>
        <dbReference type="PROSITE-ProRule" id="PRU00703"/>
    </source>
</evidence>
<dbReference type="Pfam" id="PF08279">
    <property type="entry name" value="HTH_11"/>
    <property type="match status" value="1"/>
</dbReference>
<dbReference type="InterPro" id="IPR051257">
    <property type="entry name" value="Diverse_CBS-Domain"/>
</dbReference>
<dbReference type="AlphaFoldDB" id="A0A3A3GDL8"/>
<dbReference type="InterPro" id="IPR000644">
    <property type="entry name" value="CBS_dom"/>
</dbReference>
<proteinExistence type="predicted"/>
<name>A0A3A3GDL8_PANTH</name>
<dbReference type="Gene3D" id="3.10.580.10">
    <property type="entry name" value="CBS-domain"/>
    <property type="match status" value="1"/>
</dbReference>
<dbReference type="InterPro" id="IPR013196">
    <property type="entry name" value="HTH_11"/>
</dbReference>
<dbReference type="SMART" id="SM00116">
    <property type="entry name" value="CBS"/>
    <property type="match status" value="2"/>
</dbReference>
<keyword evidence="1 2" id="KW-0129">CBS domain</keyword>
<dbReference type="InterPro" id="IPR036388">
    <property type="entry name" value="WH-like_DNA-bd_sf"/>
</dbReference>
<dbReference type="PANTHER" id="PTHR43080:SF2">
    <property type="entry name" value="CBS DOMAIN-CONTAINING PROTEIN"/>
    <property type="match status" value="1"/>
</dbReference>
<dbReference type="OrthoDB" id="9793615at2"/>
<dbReference type="Gene3D" id="1.10.10.10">
    <property type="entry name" value="Winged helix-like DNA-binding domain superfamily/Winged helix DNA-binding domain"/>
    <property type="match status" value="1"/>
</dbReference>
<evidence type="ECO:0000313" key="4">
    <source>
        <dbReference type="EMBL" id="RJG21909.1"/>
    </source>
</evidence>
<protein>
    <submittedName>
        <fullName evidence="4">CBS domain-containing protein</fullName>
    </submittedName>
</protein>
<accession>A0A3A3GDL8</accession>
<organism evidence="4 5">
    <name type="scientific">Paenibacillus thiaminolyticus</name>
    <name type="common">Bacillus thiaminolyticus</name>
    <dbReference type="NCBI Taxonomy" id="49283"/>
    <lineage>
        <taxon>Bacteria</taxon>
        <taxon>Bacillati</taxon>
        <taxon>Bacillota</taxon>
        <taxon>Bacilli</taxon>
        <taxon>Bacillales</taxon>
        <taxon>Paenibacillaceae</taxon>
        <taxon>Paenibacillus</taxon>
    </lineage>
</organism>
<evidence type="ECO:0000313" key="5">
    <source>
        <dbReference type="Proteomes" id="UP000266177"/>
    </source>
</evidence>
<dbReference type="SUPFAM" id="SSF54631">
    <property type="entry name" value="CBS-domain pair"/>
    <property type="match status" value="1"/>
</dbReference>
<dbReference type="EMBL" id="QYZD01000020">
    <property type="protein sequence ID" value="RJG21909.1"/>
    <property type="molecule type" value="Genomic_DNA"/>
</dbReference>
<comment type="caution">
    <text evidence="4">The sequence shown here is derived from an EMBL/GenBank/DDBJ whole genome shotgun (WGS) entry which is preliminary data.</text>
</comment>